<dbReference type="PANTHER" id="PTHR20854:SF4">
    <property type="entry name" value="INOSITOL-1-MONOPHOSPHATASE-RELATED"/>
    <property type="match status" value="1"/>
</dbReference>
<feature type="compositionally biased region" description="Low complexity" evidence="9">
    <location>
        <begin position="13"/>
        <end position="26"/>
    </location>
</feature>
<name>A0A9E7N7W7_9EURY</name>
<evidence type="ECO:0000256" key="3">
    <source>
        <dbReference type="ARBA" id="ARBA00022723"/>
    </source>
</evidence>
<protein>
    <recommendedName>
        <fullName evidence="2">fructose-bisphosphatase</fullName>
        <ecNumber evidence="2">3.1.3.11</ecNumber>
    </recommendedName>
</protein>
<dbReference type="GO" id="GO:0046872">
    <property type="term" value="F:metal ion binding"/>
    <property type="evidence" value="ECO:0007669"/>
    <property type="project" value="UniProtKB-KW"/>
</dbReference>
<dbReference type="InterPro" id="IPR000760">
    <property type="entry name" value="Inositol_monophosphatase-like"/>
</dbReference>
<dbReference type="Gene3D" id="3.30.540.10">
    <property type="entry name" value="Fructose-1,6-Bisphosphatase, subunit A, domain 1"/>
    <property type="match status" value="1"/>
</dbReference>
<proteinExistence type="inferred from homology"/>
<dbReference type="RefSeq" id="WP_254156477.1">
    <property type="nucleotide sequence ID" value="NZ_CP100355.1"/>
</dbReference>
<dbReference type="CDD" id="cd01637">
    <property type="entry name" value="IMPase_like"/>
    <property type="match status" value="1"/>
</dbReference>
<sequence>MSEREDSLDAGSTADRATVAARAAEAGSKVAHDSFRKDIPVELKGGKTDVVTQADRDAQRTVIEVIRETYPDDPIVGEEDDERKTVPPEGPAWIIDPIDGTNNYVRGIRIFGTAVAAVVDGEPVGSAVVMPALGDTYRAGPDGVTRNGEHISVSDRDDPETCAVCPTIWWDFDERDQYAAATREIVQRFGDMRRYGCAQAALSMVAAGALDGVITNLRANPWDSVAGVHLIRTAGGTVTDIDGEPWRYDSRGLVASNGEDEVHDEVLAATRAIET</sequence>
<keyword evidence="6" id="KW-0119">Carbohydrate metabolism</keyword>
<dbReference type="Pfam" id="PF00459">
    <property type="entry name" value="Inositol_P"/>
    <property type="match status" value="1"/>
</dbReference>
<gene>
    <name evidence="10" type="ORF">NGM29_12050</name>
</gene>
<dbReference type="GO" id="GO:0006020">
    <property type="term" value="P:inositol metabolic process"/>
    <property type="evidence" value="ECO:0007669"/>
    <property type="project" value="TreeGrafter"/>
</dbReference>
<dbReference type="Proteomes" id="UP001056855">
    <property type="component" value="Chromosome"/>
</dbReference>
<dbReference type="PRINTS" id="PR00377">
    <property type="entry name" value="IMPHPHTASES"/>
</dbReference>
<feature type="region of interest" description="Disordered" evidence="9">
    <location>
        <begin position="1"/>
        <end position="31"/>
    </location>
</feature>
<keyword evidence="3 8" id="KW-0479">Metal-binding</keyword>
<evidence type="ECO:0000256" key="4">
    <source>
        <dbReference type="ARBA" id="ARBA00022801"/>
    </source>
</evidence>
<feature type="binding site" evidence="8">
    <location>
        <position position="99"/>
    </location>
    <ligand>
        <name>Mg(2+)</name>
        <dbReference type="ChEBI" id="CHEBI:18420"/>
        <label>1</label>
        <note>catalytic</note>
    </ligand>
</feature>
<feature type="binding site" evidence="8">
    <location>
        <position position="78"/>
    </location>
    <ligand>
        <name>Mg(2+)</name>
        <dbReference type="ChEBI" id="CHEBI:18420"/>
        <label>1</label>
        <note>catalytic</note>
    </ligand>
</feature>
<comment type="similarity">
    <text evidence="7">Belongs to the inositol monophosphatase superfamily. FBPase class 4 family.</text>
</comment>
<feature type="binding site" evidence="8">
    <location>
        <position position="223"/>
    </location>
    <ligand>
        <name>Mg(2+)</name>
        <dbReference type="ChEBI" id="CHEBI:18420"/>
        <label>1</label>
        <note>catalytic</note>
    </ligand>
</feature>
<evidence type="ECO:0000313" key="11">
    <source>
        <dbReference type="Proteomes" id="UP001056855"/>
    </source>
</evidence>
<comment type="catalytic activity">
    <reaction evidence="1">
        <text>beta-D-fructose 1,6-bisphosphate + H2O = beta-D-fructose 6-phosphate + phosphate</text>
        <dbReference type="Rhea" id="RHEA:11064"/>
        <dbReference type="ChEBI" id="CHEBI:15377"/>
        <dbReference type="ChEBI" id="CHEBI:32966"/>
        <dbReference type="ChEBI" id="CHEBI:43474"/>
        <dbReference type="ChEBI" id="CHEBI:57634"/>
        <dbReference type="EC" id="3.1.3.11"/>
    </reaction>
</comment>
<organism evidence="10 11">
    <name type="scientific">Natronosalvus rutilus</name>
    <dbReference type="NCBI Taxonomy" id="2953753"/>
    <lineage>
        <taxon>Archaea</taxon>
        <taxon>Methanobacteriati</taxon>
        <taxon>Methanobacteriota</taxon>
        <taxon>Stenosarchaea group</taxon>
        <taxon>Halobacteria</taxon>
        <taxon>Halobacteriales</taxon>
        <taxon>Natrialbaceae</taxon>
        <taxon>Natronosalvus</taxon>
    </lineage>
</organism>
<evidence type="ECO:0000256" key="9">
    <source>
        <dbReference type="SAM" id="MobiDB-lite"/>
    </source>
</evidence>
<dbReference type="Gene3D" id="3.40.190.80">
    <property type="match status" value="1"/>
</dbReference>
<dbReference type="GeneID" id="73290790"/>
<feature type="binding site" evidence="8">
    <location>
        <position position="98"/>
    </location>
    <ligand>
        <name>Mg(2+)</name>
        <dbReference type="ChEBI" id="CHEBI:18420"/>
        <label>1</label>
        <note>catalytic</note>
    </ligand>
</feature>
<comment type="cofactor">
    <cofactor evidence="8">
        <name>Mg(2+)</name>
        <dbReference type="ChEBI" id="CHEBI:18420"/>
    </cofactor>
</comment>
<dbReference type="GO" id="GO:0008934">
    <property type="term" value="F:inositol monophosphate 1-phosphatase activity"/>
    <property type="evidence" value="ECO:0007669"/>
    <property type="project" value="TreeGrafter"/>
</dbReference>
<feature type="binding site" evidence="8">
    <location>
        <position position="96"/>
    </location>
    <ligand>
        <name>Mg(2+)</name>
        <dbReference type="ChEBI" id="CHEBI:18420"/>
        <label>1</label>
        <note>catalytic</note>
    </ligand>
</feature>
<evidence type="ECO:0000256" key="1">
    <source>
        <dbReference type="ARBA" id="ARBA00001273"/>
    </source>
</evidence>
<dbReference type="EMBL" id="CP100355">
    <property type="protein sequence ID" value="UTF52521.1"/>
    <property type="molecule type" value="Genomic_DNA"/>
</dbReference>
<keyword evidence="11" id="KW-1185">Reference proteome</keyword>
<evidence type="ECO:0000256" key="6">
    <source>
        <dbReference type="ARBA" id="ARBA00023277"/>
    </source>
</evidence>
<accession>A0A9E7N7W7</accession>
<dbReference type="PROSITE" id="PS00629">
    <property type="entry name" value="IMP_1"/>
    <property type="match status" value="1"/>
</dbReference>
<dbReference type="EC" id="3.1.3.11" evidence="2"/>
<evidence type="ECO:0000256" key="5">
    <source>
        <dbReference type="ARBA" id="ARBA00022842"/>
    </source>
</evidence>
<dbReference type="GO" id="GO:0007165">
    <property type="term" value="P:signal transduction"/>
    <property type="evidence" value="ECO:0007669"/>
    <property type="project" value="TreeGrafter"/>
</dbReference>
<keyword evidence="5 8" id="KW-0460">Magnesium</keyword>
<dbReference type="SUPFAM" id="SSF56655">
    <property type="entry name" value="Carbohydrate phosphatase"/>
    <property type="match status" value="1"/>
</dbReference>
<evidence type="ECO:0000256" key="7">
    <source>
        <dbReference type="ARBA" id="ARBA00038103"/>
    </source>
</evidence>
<dbReference type="InterPro" id="IPR020583">
    <property type="entry name" value="Inositol_monoP_metal-BS"/>
</dbReference>
<reference evidence="10" key="1">
    <citation type="submission" date="2022-06" db="EMBL/GenBank/DDBJ databases">
        <title>Diverse halophilic archaea isolated from saline environments.</title>
        <authorList>
            <person name="Cui H.-L."/>
        </authorList>
    </citation>
    <scope>NUCLEOTIDE SEQUENCE</scope>
    <source>
        <strain evidence="10">WLHS1</strain>
    </source>
</reference>
<keyword evidence="4" id="KW-0378">Hydrolase</keyword>
<dbReference type="KEGG" id="sawl:NGM29_12050"/>
<evidence type="ECO:0000256" key="8">
    <source>
        <dbReference type="PIRSR" id="PIRSR600760-2"/>
    </source>
</evidence>
<dbReference type="PANTHER" id="PTHR20854">
    <property type="entry name" value="INOSITOL MONOPHOSPHATASE"/>
    <property type="match status" value="1"/>
</dbReference>
<evidence type="ECO:0000313" key="10">
    <source>
        <dbReference type="EMBL" id="UTF52521.1"/>
    </source>
</evidence>
<dbReference type="AlphaFoldDB" id="A0A9E7N7W7"/>
<evidence type="ECO:0000256" key="2">
    <source>
        <dbReference type="ARBA" id="ARBA00013093"/>
    </source>
</evidence>
<dbReference type="GO" id="GO:0042132">
    <property type="term" value="F:fructose 1,6-bisphosphate 1-phosphatase activity"/>
    <property type="evidence" value="ECO:0007669"/>
    <property type="project" value="UniProtKB-EC"/>
</dbReference>